<feature type="region of interest" description="Disordered" evidence="1">
    <location>
        <begin position="56"/>
        <end position="76"/>
    </location>
</feature>
<feature type="domain" description="DNA-binding protein H-NS-like C-terminal" evidence="2">
    <location>
        <begin position="59"/>
        <end position="102"/>
    </location>
</feature>
<evidence type="ECO:0000259" key="2">
    <source>
        <dbReference type="SMART" id="SM00528"/>
    </source>
</evidence>
<dbReference type="SMART" id="SM00528">
    <property type="entry name" value="HNS"/>
    <property type="match status" value="1"/>
</dbReference>
<comment type="caution">
    <text evidence="3">The sequence shown here is derived from an EMBL/GenBank/DDBJ whole genome shotgun (WGS) entry which is preliminary data.</text>
</comment>
<dbReference type="InterPro" id="IPR037150">
    <property type="entry name" value="H-NS_C_dom_sf"/>
</dbReference>
<dbReference type="AlphaFoldDB" id="A0A2N5C6Q2"/>
<dbReference type="Gene3D" id="4.10.430.10">
    <property type="entry name" value="Histone-like protein H-NS, C-terminal domain"/>
    <property type="match status" value="1"/>
</dbReference>
<protein>
    <submittedName>
        <fullName evidence="3">DNA-binding protein</fullName>
    </submittedName>
</protein>
<evidence type="ECO:0000313" key="4">
    <source>
        <dbReference type="Proteomes" id="UP000234341"/>
    </source>
</evidence>
<reference evidence="3 4" key="1">
    <citation type="submission" date="2017-12" db="EMBL/GenBank/DDBJ databases">
        <title>Genome sequence of the active heterotrophic nitrifier-denitrifier, Cupriavidus pauculus UM1.</title>
        <authorList>
            <person name="Putonti C."/>
            <person name="Castignetti D."/>
        </authorList>
    </citation>
    <scope>NUCLEOTIDE SEQUENCE [LARGE SCALE GENOMIC DNA]</scope>
    <source>
        <strain evidence="3 4">UM1</strain>
    </source>
</reference>
<evidence type="ECO:0000256" key="1">
    <source>
        <dbReference type="SAM" id="MobiDB-lite"/>
    </source>
</evidence>
<accession>A0A2N5C6Q2</accession>
<keyword evidence="3" id="KW-0238">DNA-binding</keyword>
<dbReference type="OrthoDB" id="8966769at2"/>
<dbReference type="Pfam" id="PF00816">
    <property type="entry name" value="Histone_HNS"/>
    <property type="match status" value="1"/>
</dbReference>
<organism evidence="3 4">
    <name type="scientific">Cupriavidus pauculus</name>
    <dbReference type="NCBI Taxonomy" id="82633"/>
    <lineage>
        <taxon>Bacteria</taxon>
        <taxon>Pseudomonadati</taxon>
        <taxon>Pseudomonadota</taxon>
        <taxon>Betaproteobacteria</taxon>
        <taxon>Burkholderiales</taxon>
        <taxon>Burkholderiaceae</taxon>
        <taxon>Cupriavidus</taxon>
    </lineage>
</organism>
<gene>
    <name evidence="3" type="ORF">CYJ10_24170</name>
</gene>
<dbReference type="GO" id="GO:0003677">
    <property type="term" value="F:DNA binding"/>
    <property type="evidence" value="ECO:0007669"/>
    <property type="project" value="UniProtKB-KW"/>
</dbReference>
<dbReference type="EMBL" id="PJRP01000014">
    <property type="protein sequence ID" value="PLP97902.1"/>
    <property type="molecule type" value="Genomic_DNA"/>
</dbReference>
<dbReference type="Proteomes" id="UP000234341">
    <property type="component" value="Unassembled WGS sequence"/>
</dbReference>
<sequence length="103" mass="11428">MRTFNNSPVPEDGSAADGRWLRERAEAVLWVKSTMVRHGITLEALQSAGCLIEQGPSCASGRQPATPRYRDAAGHTWNGRGELPEWLRRAINAGQSRDHFRAD</sequence>
<name>A0A2N5C6Q2_9BURK</name>
<dbReference type="SUPFAM" id="SSF81273">
    <property type="entry name" value="H-NS histone-like proteins"/>
    <property type="match status" value="1"/>
</dbReference>
<evidence type="ECO:0000313" key="3">
    <source>
        <dbReference type="EMBL" id="PLP97902.1"/>
    </source>
</evidence>
<dbReference type="InterPro" id="IPR027444">
    <property type="entry name" value="H-NS_C_dom"/>
</dbReference>
<proteinExistence type="predicted"/>